<proteinExistence type="predicted"/>
<organism evidence="1 2">
    <name type="scientific">Solirubrobacter pauli</name>
    <dbReference type="NCBI Taxonomy" id="166793"/>
    <lineage>
        <taxon>Bacteria</taxon>
        <taxon>Bacillati</taxon>
        <taxon>Actinomycetota</taxon>
        <taxon>Thermoleophilia</taxon>
        <taxon>Solirubrobacterales</taxon>
        <taxon>Solirubrobacteraceae</taxon>
        <taxon>Solirubrobacter</taxon>
    </lineage>
</organism>
<evidence type="ECO:0000313" key="2">
    <source>
        <dbReference type="Proteomes" id="UP000278962"/>
    </source>
</evidence>
<name>A0A660L2A7_9ACTN</name>
<dbReference type="AlphaFoldDB" id="A0A660L2A7"/>
<reference evidence="1 2" key="1">
    <citation type="submission" date="2018-10" db="EMBL/GenBank/DDBJ databases">
        <title>Genomic Encyclopedia of Archaeal and Bacterial Type Strains, Phase II (KMG-II): from individual species to whole genera.</title>
        <authorList>
            <person name="Goeker M."/>
        </authorList>
    </citation>
    <scope>NUCLEOTIDE SEQUENCE [LARGE SCALE GENOMIC DNA]</scope>
    <source>
        <strain evidence="1 2">DSM 14954</strain>
    </source>
</reference>
<keyword evidence="2" id="KW-1185">Reference proteome</keyword>
<protein>
    <submittedName>
        <fullName evidence="1">Uncharacterized protein</fullName>
    </submittedName>
</protein>
<comment type="caution">
    <text evidence="1">The sequence shown here is derived from an EMBL/GenBank/DDBJ whole genome shotgun (WGS) entry which is preliminary data.</text>
</comment>
<dbReference type="EMBL" id="RBIL01000003">
    <property type="protein sequence ID" value="RKQ84987.1"/>
    <property type="molecule type" value="Genomic_DNA"/>
</dbReference>
<dbReference type="Proteomes" id="UP000278962">
    <property type="component" value="Unassembled WGS sequence"/>
</dbReference>
<gene>
    <name evidence="1" type="ORF">C8N24_6618</name>
</gene>
<sequence>MSATLTDHLHSLPGALSGAISDTYRDVMDHFLKGEWDDAQVDAGRFCEAALRYLEWKMAGTFTAIDGKSKPNRKTTVNKAQQDTSLAPSLRAQIPQSIELTMDFRNNRNTAHLGNIDANKMDATCVVQNVTWVVGEIVRLETQKPPAEVQRLLDQLAERHVPLVQTVNGRPVILDPGMGASDKALVLLYQQAKPVPIHTLRQWAEYGNSSRWTSTVIRGLEKKRQVHVDSGNVALLIPGEAKAQQLILDAGGL</sequence>
<evidence type="ECO:0000313" key="1">
    <source>
        <dbReference type="EMBL" id="RKQ84987.1"/>
    </source>
</evidence>
<accession>A0A660L2A7</accession>